<evidence type="ECO:0000313" key="2">
    <source>
        <dbReference type="EMBL" id="MTH80251.1"/>
    </source>
</evidence>
<protein>
    <submittedName>
        <fullName evidence="2">Helix-turn-helix domain-containing protein</fullName>
    </submittedName>
</protein>
<dbReference type="PANTHER" id="PTHR34293:SF1">
    <property type="entry name" value="HTH-TYPE TRANSCRIPTIONAL REGULATOR TRMBL2"/>
    <property type="match status" value="1"/>
</dbReference>
<organism evidence="2 3">
    <name type="scientific">Paracoccus aestuariivivens</name>
    <dbReference type="NCBI Taxonomy" id="1820333"/>
    <lineage>
        <taxon>Bacteria</taxon>
        <taxon>Pseudomonadati</taxon>
        <taxon>Pseudomonadota</taxon>
        <taxon>Alphaproteobacteria</taxon>
        <taxon>Rhodobacterales</taxon>
        <taxon>Paracoccaceae</taxon>
        <taxon>Paracoccus</taxon>
    </lineage>
</organism>
<proteinExistence type="predicted"/>
<dbReference type="GO" id="GO:0003677">
    <property type="term" value="F:DNA binding"/>
    <property type="evidence" value="ECO:0007669"/>
    <property type="project" value="InterPro"/>
</dbReference>
<feature type="domain" description="HTH iclR-type" evidence="1">
    <location>
        <begin position="28"/>
        <end position="60"/>
    </location>
</feature>
<dbReference type="Proteomes" id="UP000478183">
    <property type="component" value="Unassembled WGS sequence"/>
</dbReference>
<dbReference type="InterPro" id="IPR005471">
    <property type="entry name" value="Tscrpt_reg_IclR_N"/>
</dbReference>
<sequence>MDIEEKLARIGITGTLHRLYLTTINLGGASISDVAAKAGMARTTAHDGLLKLEAEGLVEFVERGKRRLVLAREPGVLLERAESRRQMLDEMMPILRSMYHHERGQPNVRFHPGREGIMTALWDTIAGEEKVLRATFSMKELMVEPGLDEIERYFEERARRGVWLHVIRSEANDLEPIWPSSDTWLRKLRYAPPEYALAMTTLIYGNKVCLISSARESYGMVIDSAEFAAFQTAMFDAMWALSREV</sequence>
<dbReference type="EMBL" id="WMIE01000036">
    <property type="protein sequence ID" value="MTH80251.1"/>
    <property type="molecule type" value="Genomic_DNA"/>
</dbReference>
<dbReference type="InterPro" id="IPR036390">
    <property type="entry name" value="WH_DNA-bd_sf"/>
</dbReference>
<name>A0A6L6JK44_9RHOB</name>
<evidence type="ECO:0000313" key="3">
    <source>
        <dbReference type="Proteomes" id="UP000478183"/>
    </source>
</evidence>
<dbReference type="SUPFAM" id="SSF46785">
    <property type="entry name" value="Winged helix' DNA-binding domain"/>
    <property type="match status" value="1"/>
</dbReference>
<dbReference type="Pfam" id="PF09339">
    <property type="entry name" value="HTH_IclR"/>
    <property type="match status" value="1"/>
</dbReference>
<dbReference type="PANTHER" id="PTHR34293">
    <property type="entry name" value="HTH-TYPE TRANSCRIPTIONAL REGULATOR TRMBL2"/>
    <property type="match status" value="1"/>
</dbReference>
<dbReference type="Gene3D" id="1.10.10.10">
    <property type="entry name" value="Winged helix-like DNA-binding domain superfamily/Winged helix DNA-binding domain"/>
    <property type="match status" value="1"/>
</dbReference>
<dbReference type="AlphaFoldDB" id="A0A6L6JK44"/>
<dbReference type="OrthoDB" id="7960388at2"/>
<accession>A0A6L6JK44</accession>
<dbReference type="RefSeq" id="WP_155097600.1">
    <property type="nucleotide sequence ID" value="NZ_WMIE01000036.1"/>
</dbReference>
<dbReference type="InterPro" id="IPR051797">
    <property type="entry name" value="TrmB-like"/>
</dbReference>
<dbReference type="GO" id="GO:0006355">
    <property type="term" value="P:regulation of DNA-templated transcription"/>
    <property type="evidence" value="ECO:0007669"/>
    <property type="project" value="InterPro"/>
</dbReference>
<keyword evidence="3" id="KW-1185">Reference proteome</keyword>
<evidence type="ECO:0000259" key="1">
    <source>
        <dbReference type="Pfam" id="PF09339"/>
    </source>
</evidence>
<dbReference type="InterPro" id="IPR036388">
    <property type="entry name" value="WH-like_DNA-bd_sf"/>
</dbReference>
<reference evidence="2 3" key="1">
    <citation type="submission" date="2019-11" db="EMBL/GenBank/DDBJ databases">
        <authorList>
            <person name="Dong K."/>
        </authorList>
    </citation>
    <scope>NUCLEOTIDE SEQUENCE [LARGE SCALE GENOMIC DNA]</scope>
    <source>
        <strain evidence="2 3">NBRC 111993</strain>
    </source>
</reference>
<gene>
    <name evidence="2" type="ORF">GL286_21380</name>
</gene>
<comment type="caution">
    <text evidence="2">The sequence shown here is derived from an EMBL/GenBank/DDBJ whole genome shotgun (WGS) entry which is preliminary data.</text>
</comment>
<dbReference type="SUPFAM" id="SSF56024">
    <property type="entry name" value="Phospholipase D/nuclease"/>
    <property type="match status" value="1"/>
</dbReference>